<organism evidence="4 7">
    <name type="scientific">Photobacterium iliopiscarium</name>
    <dbReference type="NCBI Taxonomy" id="56192"/>
    <lineage>
        <taxon>Bacteria</taxon>
        <taxon>Pseudomonadati</taxon>
        <taxon>Pseudomonadota</taxon>
        <taxon>Gammaproteobacteria</taxon>
        <taxon>Vibrionales</taxon>
        <taxon>Vibrionaceae</taxon>
        <taxon>Photobacterium</taxon>
    </lineage>
</organism>
<evidence type="ECO:0000313" key="5">
    <source>
        <dbReference type="EMBL" id="PSW98340.1"/>
    </source>
</evidence>
<feature type="domain" description="DUF2786" evidence="2">
    <location>
        <begin position="7"/>
        <end position="45"/>
    </location>
</feature>
<feature type="region of interest" description="Disordered" evidence="1">
    <location>
        <begin position="207"/>
        <end position="232"/>
    </location>
</feature>
<dbReference type="Pfam" id="PF10979">
    <property type="entry name" value="DUF2786"/>
    <property type="match status" value="1"/>
</dbReference>
<dbReference type="InterPro" id="IPR016868">
    <property type="entry name" value="Phage_B3_Orf5"/>
</dbReference>
<evidence type="ECO:0000259" key="3">
    <source>
        <dbReference type="Pfam" id="PF23771"/>
    </source>
</evidence>
<sequence>MSEQKRKALKKIAKCLELGNSANVNEAAQAIRMAHRLMLKYGLEQDDIEFIKMGKTKSKTLLPTDISSQILKIIRGINRRFGVECVLTNYKGLKQAEFIGAAERAIFAAFAFDIVYREMNQQTGQFRNSFAGTGTSTSEVTRRVSSFLAGWLEGALEKLPVLNTDDDHDQRMANYIDKQFENLDRETFKKQLQEAMKALTDDYEKGMKKGRSISVSRPVGGASAQQELKRLN</sequence>
<dbReference type="AlphaFoldDB" id="A0A0D8PNL8"/>
<dbReference type="InterPro" id="IPR024498">
    <property type="entry name" value="DUF2786"/>
</dbReference>
<dbReference type="EMBL" id="PYOP01000009">
    <property type="protein sequence ID" value="PSW98340.1"/>
    <property type="molecule type" value="Genomic_DNA"/>
</dbReference>
<gene>
    <name evidence="4" type="ORF">C9I88_06795</name>
    <name evidence="5" type="ORF">C9J52_07650</name>
</gene>
<proteinExistence type="predicted"/>
<dbReference type="Pfam" id="PF23771">
    <property type="entry name" value="DUF7168"/>
    <property type="match status" value="1"/>
</dbReference>
<evidence type="ECO:0000313" key="4">
    <source>
        <dbReference type="EMBL" id="PSV97775.1"/>
    </source>
</evidence>
<evidence type="ECO:0000256" key="1">
    <source>
        <dbReference type="SAM" id="MobiDB-lite"/>
    </source>
</evidence>
<accession>A0A0D8PNL8</accession>
<reference evidence="4 7" key="1">
    <citation type="submission" date="2018-01" db="EMBL/GenBank/DDBJ databases">
        <title>Whole genome sequencing of Histamine producing bacteria.</title>
        <authorList>
            <person name="Butler K."/>
        </authorList>
    </citation>
    <scope>NUCLEOTIDE SEQUENCE [LARGE SCALE GENOMIC DNA]</scope>
    <source>
        <strain evidence="5 6">ATCC 51761</strain>
        <strain evidence="4 7">NCIMB 13481</strain>
    </source>
</reference>
<protein>
    <submittedName>
        <fullName evidence="4">DUF2786 domain-containing protein</fullName>
    </submittedName>
</protein>
<dbReference type="InterPro" id="IPR055592">
    <property type="entry name" value="DUF7168"/>
</dbReference>
<feature type="domain" description="DUF7168" evidence="3">
    <location>
        <begin position="50"/>
        <end position="190"/>
    </location>
</feature>
<comment type="caution">
    <text evidence="4">The sequence shown here is derived from an EMBL/GenBank/DDBJ whole genome shotgun (WGS) entry which is preliminary data.</text>
</comment>
<dbReference type="Proteomes" id="UP000241190">
    <property type="component" value="Unassembled WGS sequence"/>
</dbReference>
<dbReference type="Proteomes" id="UP000241954">
    <property type="component" value="Unassembled WGS sequence"/>
</dbReference>
<evidence type="ECO:0000313" key="7">
    <source>
        <dbReference type="Proteomes" id="UP000241954"/>
    </source>
</evidence>
<evidence type="ECO:0000313" key="6">
    <source>
        <dbReference type="Proteomes" id="UP000241190"/>
    </source>
</evidence>
<keyword evidence="6" id="KW-1185">Reference proteome</keyword>
<dbReference type="STRING" id="56192.UB38_04255"/>
<dbReference type="EMBL" id="PYLW01000005">
    <property type="protein sequence ID" value="PSV97775.1"/>
    <property type="molecule type" value="Genomic_DNA"/>
</dbReference>
<evidence type="ECO:0000259" key="2">
    <source>
        <dbReference type="Pfam" id="PF10979"/>
    </source>
</evidence>
<dbReference type="RefSeq" id="WP_045038258.1">
    <property type="nucleotide sequence ID" value="NZ_CAMQYU010000178.1"/>
</dbReference>
<name>A0A0D8PNL8_9GAMM</name>
<dbReference type="PIRSF" id="PIRSF028111">
    <property type="entry name" value="UCP028111"/>
    <property type="match status" value="1"/>
</dbReference>